<sequence>MPPHWFGQHEISPGVIIELEKSRWRVLPRKEHEFPDSEDEDPEWSGSSYACIQLRVRQVGSRIRPPVQGYMRIYKQIPTEGTIADPPHIRARQARHFTPHELQALRMLRRKGSTFTPQLLDSMEGKQDDHSLVPGGFMVWVVSEVVSGIRLGDARGEDTFWSMELSVREKIRASFKENYMKLASWGWVPLYLFGKDLVWDSETSTLFFMNWFQPTKIESPHMWEDRFFYSSGLLKPPASPRFTFQHWNGSVEGWQG</sequence>
<dbReference type="EMBL" id="KV878679">
    <property type="protein sequence ID" value="OJJ77938.1"/>
    <property type="molecule type" value="Genomic_DNA"/>
</dbReference>
<evidence type="ECO:0000313" key="2">
    <source>
        <dbReference type="Proteomes" id="UP000184499"/>
    </source>
</evidence>
<dbReference type="STRING" id="767769.A0A1L9V211"/>
<proteinExistence type="predicted"/>
<organism evidence="1 2">
    <name type="scientific">Aspergillus brasiliensis (strain CBS 101740 / IMI 381727 / IBT 21946)</name>
    <dbReference type="NCBI Taxonomy" id="767769"/>
    <lineage>
        <taxon>Eukaryota</taxon>
        <taxon>Fungi</taxon>
        <taxon>Dikarya</taxon>
        <taxon>Ascomycota</taxon>
        <taxon>Pezizomycotina</taxon>
        <taxon>Eurotiomycetes</taxon>
        <taxon>Eurotiomycetidae</taxon>
        <taxon>Eurotiales</taxon>
        <taxon>Aspergillaceae</taxon>
        <taxon>Aspergillus</taxon>
        <taxon>Aspergillus subgen. Circumdati</taxon>
    </lineage>
</organism>
<dbReference type="GeneID" id="93581051"/>
<dbReference type="OrthoDB" id="4207132at2759"/>
<dbReference type="OMA" id="MSIMGYS"/>
<dbReference type="AlphaFoldDB" id="A0A1L9V211"/>
<gene>
    <name evidence="1" type="ORF">ASPBRDRAFT_655904</name>
</gene>
<reference evidence="2" key="1">
    <citation type="journal article" date="2017" name="Genome Biol.">
        <title>Comparative genomics reveals high biological diversity and specific adaptations in the industrially and medically important fungal genus Aspergillus.</title>
        <authorList>
            <person name="de Vries R.P."/>
            <person name="Riley R."/>
            <person name="Wiebenga A."/>
            <person name="Aguilar-Osorio G."/>
            <person name="Amillis S."/>
            <person name="Uchima C.A."/>
            <person name="Anderluh G."/>
            <person name="Asadollahi M."/>
            <person name="Askin M."/>
            <person name="Barry K."/>
            <person name="Battaglia E."/>
            <person name="Bayram O."/>
            <person name="Benocci T."/>
            <person name="Braus-Stromeyer S.A."/>
            <person name="Caldana C."/>
            <person name="Canovas D."/>
            <person name="Cerqueira G.C."/>
            <person name="Chen F."/>
            <person name="Chen W."/>
            <person name="Choi C."/>
            <person name="Clum A."/>
            <person name="Dos Santos R.A."/>
            <person name="Damasio A.R."/>
            <person name="Diallinas G."/>
            <person name="Emri T."/>
            <person name="Fekete E."/>
            <person name="Flipphi M."/>
            <person name="Freyberg S."/>
            <person name="Gallo A."/>
            <person name="Gournas C."/>
            <person name="Habgood R."/>
            <person name="Hainaut M."/>
            <person name="Harispe M.L."/>
            <person name="Henrissat B."/>
            <person name="Hilden K.S."/>
            <person name="Hope R."/>
            <person name="Hossain A."/>
            <person name="Karabika E."/>
            <person name="Karaffa L."/>
            <person name="Karanyi Z."/>
            <person name="Krasevec N."/>
            <person name="Kuo A."/>
            <person name="Kusch H."/>
            <person name="LaButti K."/>
            <person name="Lagendijk E.L."/>
            <person name="Lapidus A."/>
            <person name="Levasseur A."/>
            <person name="Lindquist E."/>
            <person name="Lipzen A."/>
            <person name="Logrieco A.F."/>
            <person name="MacCabe A."/>
            <person name="Maekelae M.R."/>
            <person name="Malavazi I."/>
            <person name="Melin P."/>
            <person name="Meyer V."/>
            <person name="Mielnichuk N."/>
            <person name="Miskei M."/>
            <person name="Molnar A.P."/>
            <person name="Mule G."/>
            <person name="Ngan C.Y."/>
            <person name="Orejas M."/>
            <person name="Orosz E."/>
            <person name="Ouedraogo J.P."/>
            <person name="Overkamp K.M."/>
            <person name="Park H.-S."/>
            <person name="Perrone G."/>
            <person name="Piumi F."/>
            <person name="Punt P.J."/>
            <person name="Ram A.F."/>
            <person name="Ramon A."/>
            <person name="Rauscher S."/>
            <person name="Record E."/>
            <person name="Riano-Pachon D.M."/>
            <person name="Robert V."/>
            <person name="Roehrig J."/>
            <person name="Ruller R."/>
            <person name="Salamov A."/>
            <person name="Salih N.S."/>
            <person name="Samson R.A."/>
            <person name="Sandor E."/>
            <person name="Sanguinetti M."/>
            <person name="Schuetze T."/>
            <person name="Sepcic K."/>
            <person name="Shelest E."/>
            <person name="Sherlock G."/>
            <person name="Sophianopoulou V."/>
            <person name="Squina F.M."/>
            <person name="Sun H."/>
            <person name="Susca A."/>
            <person name="Todd R.B."/>
            <person name="Tsang A."/>
            <person name="Unkles S.E."/>
            <person name="van de Wiele N."/>
            <person name="van Rossen-Uffink D."/>
            <person name="Oliveira J.V."/>
            <person name="Vesth T.C."/>
            <person name="Visser J."/>
            <person name="Yu J.-H."/>
            <person name="Zhou M."/>
            <person name="Andersen M.R."/>
            <person name="Archer D.B."/>
            <person name="Baker S.E."/>
            <person name="Benoit I."/>
            <person name="Brakhage A.A."/>
            <person name="Braus G.H."/>
            <person name="Fischer R."/>
            <person name="Frisvad J.C."/>
            <person name="Goldman G.H."/>
            <person name="Houbraken J."/>
            <person name="Oakley B."/>
            <person name="Pocsi I."/>
            <person name="Scazzocchio C."/>
            <person name="Seiboth B."/>
            <person name="vanKuyk P.A."/>
            <person name="Wortman J."/>
            <person name="Dyer P.S."/>
            <person name="Grigoriev I.V."/>
        </authorList>
    </citation>
    <scope>NUCLEOTIDE SEQUENCE [LARGE SCALE GENOMIC DNA]</scope>
    <source>
        <strain evidence="2">CBS 101740 / IMI 381727 / IBT 21946</strain>
    </source>
</reference>
<dbReference type="VEuPathDB" id="FungiDB:ASPBRDRAFT_655904"/>
<accession>A0A1L9V211</accession>
<dbReference type="Proteomes" id="UP000184499">
    <property type="component" value="Unassembled WGS sequence"/>
</dbReference>
<keyword evidence="2" id="KW-1185">Reference proteome</keyword>
<protein>
    <submittedName>
        <fullName evidence="1">Uncharacterized protein</fullName>
    </submittedName>
</protein>
<name>A0A1L9V211_ASPBC</name>
<dbReference type="RefSeq" id="XP_067485185.1">
    <property type="nucleotide sequence ID" value="XM_067628563.1"/>
</dbReference>
<evidence type="ECO:0000313" key="1">
    <source>
        <dbReference type="EMBL" id="OJJ77938.1"/>
    </source>
</evidence>